<evidence type="ECO:0000313" key="2">
    <source>
        <dbReference type="EMBL" id="CAI2374618.1"/>
    </source>
</evidence>
<organism evidence="2 3">
    <name type="scientific">Euplotes crassus</name>
    <dbReference type="NCBI Taxonomy" id="5936"/>
    <lineage>
        <taxon>Eukaryota</taxon>
        <taxon>Sar</taxon>
        <taxon>Alveolata</taxon>
        <taxon>Ciliophora</taxon>
        <taxon>Intramacronucleata</taxon>
        <taxon>Spirotrichea</taxon>
        <taxon>Hypotrichia</taxon>
        <taxon>Euplotida</taxon>
        <taxon>Euplotidae</taxon>
        <taxon>Moneuplotes</taxon>
    </lineage>
</organism>
<comment type="caution">
    <text evidence="2">The sequence shown here is derived from an EMBL/GenBank/DDBJ whole genome shotgun (WGS) entry which is preliminary data.</text>
</comment>
<feature type="region of interest" description="Disordered" evidence="1">
    <location>
        <begin position="134"/>
        <end position="158"/>
    </location>
</feature>
<reference evidence="2" key="1">
    <citation type="submission" date="2023-07" db="EMBL/GenBank/DDBJ databases">
        <authorList>
            <consortium name="AG Swart"/>
            <person name="Singh M."/>
            <person name="Singh A."/>
            <person name="Seah K."/>
            <person name="Emmerich C."/>
        </authorList>
    </citation>
    <scope>NUCLEOTIDE SEQUENCE</scope>
    <source>
        <strain evidence="2">DP1</strain>
    </source>
</reference>
<keyword evidence="3" id="KW-1185">Reference proteome</keyword>
<dbReference type="AlphaFoldDB" id="A0AAD2CZJ8"/>
<feature type="compositionally biased region" description="Basic and acidic residues" evidence="1">
    <location>
        <begin position="143"/>
        <end position="156"/>
    </location>
</feature>
<dbReference type="Proteomes" id="UP001295684">
    <property type="component" value="Unassembled WGS sequence"/>
</dbReference>
<proteinExistence type="predicted"/>
<evidence type="ECO:0000256" key="1">
    <source>
        <dbReference type="SAM" id="MobiDB-lite"/>
    </source>
</evidence>
<evidence type="ECO:0000313" key="3">
    <source>
        <dbReference type="Proteomes" id="UP001295684"/>
    </source>
</evidence>
<accession>A0AAD2CZJ8</accession>
<dbReference type="EMBL" id="CAMPGE010016038">
    <property type="protein sequence ID" value="CAI2374618.1"/>
    <property type="molecule type" value="Genomic_DNA"/>
</dbReference>
<protein>
    <submittedName>
        <fullName evidence="2">Uncharacterized protein</fullName>
    </submittedName>
</protein>
<name>A0AAD2CZJ8_EUPCR</name>
<sequence>MDNDENEEISLCTTPIMLLPREKSPTRNLQLFPTKTRTRNDYSRKKTNSIADIKLQHLGFYKMTPSCSQASSEEFDTRLSKDINHDKGEILKNVTSSSPSIFEIRRLTGKNEQIKNILNHSSSSMTMLQNQNLNEMRSSSRSRSPEKFQKEFRQKPEQFGNPSIKVKRRIGKILREDSKFGTFLNLYLNKTKIVSDEHGNHLEAGSPLPSSVQRIQLQRKAKKNKGKSRNEKVKRKTILQYSTNFQNKKNSENIKVLNPMHGSSKIKLAGTKYRNKRYALDQRNLDLNRSMPKMTKISMIPRNIMVNSLINLTNSPNYTENEPPAAKPPKLLSCSPRRPPRICKKVSKLALNQRSSASKSPMPLKGIPEIPKISPAEPVKFPAGECTTVYIGEEEVSYFSKIQKRLYKNGYKAKKMAQEPNWIQKC</sequence>
<gene>
    <name evidence="2" type="ORF">ECRASSUSDP1_LOCUS15974</name>
</gene>